<dbReference type="HOGENOM" id="CLU_093552_1_1_1"/>
<dbReference type="Proteomes" id="UP000019373">
    <property type="component" value="Unassembled WGS sequence"/>
</dbReference>
<proteinExistence type="predicted"/>
<dbReference type="PANTHER" id="PTHR38167:SF1">
    <property type="entry name" value="C2H2-TYPE DOMAIN-CONTAINING PROTEIN"/>
    <property type="match status" value="1"/>
</dbReference>
<keyword evidence="3" id="KW-1185">Reference proteome</keyword>
<feature type="region of interest" description="Disordered" evidence="1">
    <location>
        <begin position="198"/>
        <end position="242"/>
    </location>
</feature>
<protein>
    <submittedName>
        <fullName evidence="2">Uncharacterized protein</fullName>
    </submittedName>
</protein>
<dbReference type="PANTHER" id="PTHR38167">
    <property type="entry name" value="C2H2-TYPE DOMAIN-CONTAINING PROTEIN"/>
    <property type="match status" value="1"/>
</dbReference>
<gene>
    <name evidence="2" type="ORF">EPUS_07459</name>
</gene>
<dbReference type="RefSeq" id="XP_007802374.1">
    <property type="nucleotide sequence ID" value="XM_007804183.1"/>
</dbReference>
<sequence>MAKSDELMLQEQTATDRPTAPMPSNPTSAEGGLVQKNQALDAALDTVPADRLRGIIKNLCLISDSAEKHISQLLLAPEENDNPTSKRKHSAADENVEASNSSKRTKGQYAICVQCDGDFELALNDGKDCRYHPGQSTIQPCIVISGLINSPERVGEGDTGEDPDIWDPFHEGLHISFIGLKDGIPQSFQWTCCGRAGHRGGCKRGPHRKDDKEADEESDENVPSDTDSEDGEDRNNSKDGGE</sequence>
<dbReference type="OrthoDB" id="5422613at2759"/>
<feature type="compositionally biased region" description="Basic and acidic residues" evidence="1">
    <location>
        <begin position="233"/>
        <end position="242"/>
    </location>
</feature>
<feature type="compositionally biased region" description="Acidic residues" evidence="1">
    <location>
        <begin position="213"/>
        <end position="232"/>
    </location>
</feature>
<name>U1HS45_ENDPU</name>
<feature type="compositionally biased region" description="Basic residues" evidence="1">
    <location>
        <begin position="198"/>
        <end position="207"/>
    </location>
</feature>
<feature type="region of interest" description="Disordered" evidence="1">
    <location>
        <begin position="75"/>
        <end position="101"/>
    </location>
</feature>
<reference evidence="3" key="1">
    <citation type="journal article" date="2014" name="BMC Genomics">
        <title>Genome characteristics reveal the impact of lichenization on lichen-forming fungus Endocarpon pusillum Hedwig (Verrucariales, Ascomycota).</title>
        <authorList>
            <person name="Wang Y.-Y."/>
            <person name="Liu B."/>
            <person name="Zhang X.-Y."/>
            <person name="Zhou Q.-M."/>
            <person name="Zhang T."/>
            <person name="Li H."/>
            <person name="Yu Y.-F."/>
            <person name="Zhang X.-L."/>
            <person name="Hao X.-Y."/>
            <person name="Wang M."/>
            <person name="Wang L."/>
            <person name="Wei J.-C."/>
        </authorList>
    </citation>
    <scope>NUCLEOTIDE SEQUENCE [LARGE SCALE GENOMIC DNA]</scope>
    <source>
        <strain evidence="3">Z07020 / HMAS-L-300199</strain>
    </source>
</reference>
<organism evidence="2 3">
    <name type="scientific">Endocarpon pusillum (strain Z07020 / HMAS-L-300199)</name>
    <name type="common">Lichen-forming fungus</name>
    <dbReference type="NCBI Taxonomy" id="1263415"/>
    <lineage>
        <taxon>Eukaryota</taxon>
        <taxon>Fungi</taxon>
        <taxon>Dikarya</taxon>
        <taxon>Ascomycota</taxon>
        <taxon>Pezizomycotina</taxon>
        <taxon>Eurotiomycetes</taxon>
        <taxon>Chaetothyriomycetidae</taxon>
        <taxon>Verrucariales</taxon>
        <taxon>Verrucariaceae</taxon>
        <taxon>Endocarpon</taxon>
    </lineage>
</organism>
<dbReference type="AlphaFoldDB" id="U1HS45"/>
<evidence type="ECO:0000313" key="3">
    <source>
        <dbReference type="Proteomes" id="UP000019373"/>
    </source>
</evidence>
<evidence type="ECO:0000313" key="2">
    <source>
        <dbReference type="EMBL" id="ERF71989.1"/>
    </source>
</evidence>
<feature type="region of interest" description="Disordered" evidence="1">
    <location>
        <begin position="1"/>
        <end position="34"/>
    </location>
</feature>
<evidence type="ECO:0000256" key="1">
    <source>
        <dbReference type="SAM" id="MobiDB-lite"/>
    </source>
</evidence>
<dbReference type="EMBL" id="KE721155">
    <property type="protein sequence ID" value="ERF71989.1"/>
    <property type="molecule type" value="Genomic_DNA"/>
</dbReference>
<accession>U1HS45</accession>
<dbReference type="GeneID" id="19242341"/>